<dbReference type="PRINTS" id="PR00385">
    <property type="entry name" value="P450"/>
</dbReference>
<comment type="similarity">
    <text evidence="2 7">Belongs to the cytochrome P450 family.</text>
</comment>
<dbReference type="Proteomes" id="UP000800041">
    <property type="component" value="Unassembled WGS sequence"/>
</dbReference>
<keyword evidence="8" id="KW-1133">Transmembrane helix</keyword>
<reference evidence="9" key="1">
    <citation type="journal article" date="2020" name="Stud. Mycol.">
        <title>101 Dothideomycetes genomes: a test case for predicting lifestyles and emergence of pathogens.</title>
        <authorList>
            <person name="Haridas S."/>
            <person name="Albert R."/>
            <person name="Binder M."/>
            <person name="Bloem J."/>
            <person name="Labutti K."/>
            <person name="Salamov A."/>
            <person name="Andreopoulos B."/>
            <person name="Baker S."/>
            <person name="Barry K."/>
            <person name="Bills G."/>
            <person name="Bluhm B."/>
            <person name="Cannon C."/>
            <person name="Castanera R."/>
            <person name="Culley D."/>
            <person name="Daum C."/>
            <person name="Ezra D."/>
            <person name="Gonzalez J."/>
            <person name="Henrissat B."/>
            <person name="Kuo A."/>
            <person name="Liang C."/>
            <person name="Lipzen A."/>
            <person name="Lutzoni F."/>
            <person name="Magnuson J."/>
            <person name="Mondo S."/>
            <person name="Nolan M."/>
            <person name="Ohm R."/>
            <person name="Pangilinan J."/>
            <person name="Park H.-J."/>
            <person name="Ramirez L."/>
            <person name="Alfaro M."/>
            <person name="Sun H."/>
            <person name="Tritt A."/>
            <person name="Yoshinaga Y."/>
            <person name="Zwiers L.-H."/>
            <person name="Turgeon B."/>
            <person name="Goodwin S."/>
            <person name="Spatafora J."/>
            <person name="Crous P."/>
            <person name="Grigoriev I."/>
        </authorList>
    </citation>
    <scope>NUCLEOTIDE SEQUENCE</scope>
    <source>
        <strain evidence="9">CBS 113979</strain>
    </source>
</reference>
<dbReference type="PANTHER" id="PTHR24305">
    <property type="entry name" value="CYTOCHROME P450"/>
    <property type="match status" value="1"/>
</dbReference>
<dbReference type="Pfam" id="PF00067">
    <property type="entry name" value="p450"/>
    <property type="match status" value="1"/>
</dbReference>
<keyword evidence="4 6" id="KW-0479">Metal-binding</keyword>
<evidence type="ECO:0000256" key="3">
    <source>
        <dbReference type="ARBA" id="ARBA00022617"/>
    </source>
</evidence>
<dbReference type="PANTHER" id="PTHR24305:SF210">
    <property type="entry name" value="CYTOCHROME P450 MONOOXYGENASE ASQL-RELATED"/>
    <property type="match status" value="1"/>
</dbReference>
<protein>
    <submittedName>
        <fullName evidence="9">Cytochrome P450</fullName>
    </submittedName>
</protein>
<organism evidence="9 10">
    <name type="scientific">Aulographum hederae CBS 113979</name>
    <dbReference type="NCBI Taxonomy" id="1176131"/>
    <lineage>
        <taxon>Eukaryota</taxon>
        <taxon>Fungi</taxon>
        <taxon>Dikarya</taxon>
        <taxon>Ascomycota</taxon>
        <taxon>Pezizomycotina</taxon>
        <taxon>Dothideomycetes</taxon>
        <taxon>Pleosporomycetidae</taxon>
        <taxon>Aulographales</taxon>
        <taxon>Aulographaceae</taxon>
    </lineage>
</organism>
<dbReference type="GO" id="GO:0020037">
    <property type="term" value="F:heme binding"/>
    <property type="evidence" value="ECO:0007669"/>
    <property type="project" value="InterPro"/>
</dbReference>
<feature type="transmembrane region" description="Helical" evidence="8">
    <location>
        <begin position="14"/>
        <end position="35"/>
    </location>
</feature>
<dbReference type="EMBL" id="ML977153">
    <property type="protein sequence ID" value="KAF1987323.1"/>
    <property type="molecule type" value="Genomic_DNA"/>
</dbReference>
<evidence type="ECO:0000256" key="2">
    <source>
        <dbReference type="ARBA" id="ARBA00010617"/>
    </source>
</evidence>
<dbReference type="GO" id="GO:0004497">
    <property type="term" value="F:monooxygenase activity"/>
    <property type="evidence" value="ECO:0007669"/>
    <property type="project" value="UniProtKB-KW"/>
</dbReference>
<keyword evidence="5 6" id="KW-0408">Iron</keyword>
<evidence type="ECO:0000256" key="8">
    <source>
        <dbReference type="SAM" id="Phobius"/>
    </source>
</evidence>
<evidence type="ECO:0000256" key="1">
    <source>
        <dbReference type="ARBA" id="ARBA00001971"/>
    </source>
</evidence>
<keyword evidence="8" id="KW-0812">Transmembrane</keyword>
<evidence type="ECO:0000256" key="6">
    <source>
        <dbReference type="PIRSR" id="PIRSR602401-1"/>
    </source>
</evidence>
<name>A0A6G1H275_9PEZI</name>
<dbReference type="InterPro" id="IPR036396">
    <property type="entry name" value="Cyt_P450_sf"/>
</dbReference>
<dbReference type="GO" id="GO:0016705">
    <property type="term" value="F:oxidoreductase activity, acting on paired donors, with incorporation or reduction of molecular oxygen"/>
    <property type="evidence" value="ECO:0007669"/>
    <property type="project" value="InterPro"/>
</dbReference>
<dbReference type="InterPro" id="IPR001128">
    <property type="entry name" value="Cyt_P450"/>
</dbReference>
<evidence type="ECO:0000313" key="9">
    <source>
        <dbReference type="EMBL" id="KAF1987323.1"/>
    </source>
</evidence>
<keyword evidence="10" id="KW-1185">Reference proteome</keyword>
<keyword evidence="7" id="KW-0560">Oxidoreductase</keyword>
<keyword evidence="3 6" id="KW-0349">Heme</keyword>
<keyword evidence="8" id="KW-0472">Membrane</keyword>
<dbReference type="CDD" id="cd11058">
    <property type="entry name" value="CYP60B-like"/>
    <property type="match status" value="1"/>
</dbReference>
<evidence type="ECO:0000256" key="5">
    <source>
        <dbReference type="ARBA" id="ARBA00023004"/>
    </source>
</evidence>
<dbReference type="InterPro" id="IPR002401">
    <property type="entry name" value="Cyt_P450_E_grp-I"/>
</dbReference>
<keyword evidence="7" id="KW-0503">Monooxygenase</keyword>
<comment type="cofactor">
    <cofactor evidence="1 6">
        <name>heme</name>
        <dbReference type="ChEBI" id="CHEBI:30413"/>
    </cofactor>
</comment>
<proteinExistence type="inferred from homology"/>
<dbReference type="OrthoDB" id="1470350at2759"/>
<evidence type="ECO:0000256" key="7">
    <source>
        <dbReference type="RuleBase" id="RU000461"/>
    </source>
</evidence>
<evidence type="ECO:0000256" key="4">
    <source>
        <dbReference type="ARBA" id="ARBA00022723"/>
    </source>
</evidence>
<dbReference type="Gene3D" id="1.10.630.10">
    <property type="entry name" value="Cytochrome P450"/>
    <property type="match status" value="1"/>
</dbReference>
<gene>
    <name evidence="9" type="ORF">K402DRAFT_412284</name>
</gene>
<dbReference type="InterPro" id="IPR050121">
    <property type="entry name" value="Cytochrome_P450_monoxygenase"/>
</dbReference>
<dbReference type="InterPro" id="IPR017972">
    <property type="entry name" value="Cyt_P450_CS"/>
</dbReference>
<accession>A0A6G1H275</accession>
<dbReference type="SUPFAM" id="SSF48264">
    <property type="entry name" value="Cytochrome P450"/>
    <property type="match status" value="1"/>
</dbReference>
<feature type="binding site" description="axial binding residue" evidence="6">
    <location>
        <position position="452"/>
    </location>
    <ligand>
        <name>heme</name>
        <dbReference type="ChEBI" id="CHEBI:30413"/>
    </ligand>
    <ligandPart>
        <name>Fe</name>
        <dbReference type="ChEBI" id="CHEBI:18248"/>
    </ligandPart>
</feature>
<dbReference type="PRINTS" id="PR00463">
    <property type="entry name" value="EP450I"/>
</dbReference>
<evidence type="ECO:0000313" key="10">
    <source>
        <dbReference type="Proteomes" id="UP000800041"/>
    </source>
</evidence>
<dbReference type="GO" id="GO:0005506">
    <property type="term" value="F:iron ion binding"/>
    <property type="evidence" value="ECO:0007669"/>
    <property type="project" value="InterPro"/>
</dbReference>
<dbReference type="AlphaFoldDB" id="A0A6G1H275"/>
<dbReference type="PROSITE" id="PS00086">
    <property type="entry name" value="CYTOCHROME_P450"/>
    <property type="match status" value="1"/>
</dbReference>
<sequence length="513" mass="58350">MESTLHIRGTGDRILLGVGLLFSGLFIYTITKTIYRLYFHPLSKFPGPIINRCSNIPASIWVLTGRLPMETKKLHDRYGPVLRLSPDELSFTSARAWTDIYGHKAGRRDLSKHPIHVGSVDPIPGVSTISMADIDTHARQRKALSHGFSKQALWSQEDIVQGFVDKLMVNFSRFAEKKEKFDVVKWFNFITFDVIGDLSFGESFGCLDKGDFHFWITLIFDAVKAGAIETASRRVATPGSSTQMWLKNMMIPSALRQRRADHLNYSRTKVMRRIQDTKTDRKDFIHYILKQSEHYDLSQDEVIVNAALFIVAGSETTASSLSALTNNFLRYPKVFAKAKDEIRNKFTSESEINIESVTNELPYLNACIEENLRMFPPAPIGFLRAIQKSGDNIDGNFIPGGTAVSVSSWCAHHSKDNFKDPDSFIPERWLSEEYQGDQKLASRPFSLGPRGCIGKDLSYVEMRLVLTRMIWNFDIVNADDANEWDAEGNMKNMKAYSTWQKPQLNVYMSKVKR</sequence>